<evidence type="ECO:0000313" key="5">
    <source>
        <dbReference type="Proteomes" id="UP000245119"/>
    </source>
</evidence>
<comment type="caution">
    <text evidence="4">The sequence shown here is derived from an EMBL/GenBank/DDBJ whole genome shotgun (WGS) entry which is preliminary data.</text>
</comment>
<feature type="chain" id="PRO_5015501812" description="SRCR domain-containing protein" evidence="3">
    <location>
        <begin position="21"/>
        <end position="371"/>
    </location>
</feature>
<name>A0A2T7NRV6_POMCA</name>
<gene>
    <name evidence="4" type="ORF">C0Q70_17147</name>
</gene>
<keyword evidence="2" id="KW-0472">Membrane</keyword>
<reference evidence="4 5" key="1">
    <citation type="submission" date="2018-04" db="EMBL/GenBank/DDBJ databases">
        <title>The genome of golden apple snail Pomacea canaliculata provides insight into stress tolerance and invasive adaptation.</title>
        <authorList>
            <person name="Liu C."/>
            <person name="Liu B."/>
            <person name="Ren Y."/>
            <person name="Zhang Y."/>
            <person name="Wang H."/>
            <person name="Li S."/>
            <person name="Jiang F."/>
            <person name="Yin L."/>
            <person name="Zhang G."/>
            <person name="Qian W."/>
            <person name="Fan W."/>
        </authorList>
    </citation>
    <scope>NUCLEOTIDE SEQUENCE [LARGE SCALE GENOMIC DNA]</scope>
    <source>
        <strain evidence="4">SZHN2017</strain>
        <tissue evidence="4">Muscle</tissue>
    </source>
</reference>
<accession>A0A2T7NRV6</accession>
<organism evidence="4 5">
    <name type="scientific">Pomacea canaliculata</name>
    <name type="common">Golden apple snail</name>
    <dbReference type="NCBI Taxonomy" id="400727"/>
    <lineage>
        <taxon>Eukaryota</taxon>
        <taxon>Metazoa</taxon>
        <taxon>Spiralia</taxon>
        <taxon>Lophotrochozoa</taxon>
        <taxon>Mollusca</taxon>
        <taxon>Gastropoda</taxon>
        <taxon>Caenogastropoda</taxon>
        <taxon>Architaenioglossa</taxon>
        <taxon>Ampullarioidea</taxon>
        <taxon>Ampullariidae</taxon>
        <taxon>Pomacea</taxon>
    </lineage>
</organism>
<feature type="transmembrane region" description="Helical" evidence="2">
    <location>
        <begin position="145"/>
        <end position="167"/>
    </location>
</feature>
<evidence type="ECO:0008006" key="6">
    <source>
        <dbReference type="Google" id="ProtNLM"/>
    </source>
</evidence>
<dbReference type="AlphaFoldDB" id="A0A2T7NRV6"/>
<evidence type="ECO:0000256" key="2">
    <source>
        <dbReference type="SAM" id="Phobius"/>
    </source>
</evidence>
<feature type="region of interest" description="Disordered" evidence="1">
    <location>
        <begin position="181"/>
        <end position="248"/>
    </location>
</feature>
<feature type="compositionally biased region" description="Pro residues" evidence="1">
    <location>
        <begin position="204"/>
        <end position="219"/>
    </location>
</feature>
<evidence type="ECO:0000313" key="4">
    <source>
        <dbReference type="EMBL" id="PVD23873.1"/>
    </source>
</evidence>
<dbReference type="EMBL" id="PZQS01000010">
    <property type="protein sequence ID" value="PVD23873.1"/>
    <property type="molecule type" value="Genomic_DNA"/>
</dbReference>
<dbReference type="Proteomes" id="UP000245119">
    <property type="component" value="Linkage Group LG10"/>
</dbReference>
<sequence length="371" mass="41425">MRVREETLLLLWVTVCRVQLQNTQFQNGEQPDAIEIVYKHNWYSVCSTHYLNVINEHWTNHMTEVCHHIKASCQLFFQTTCVKNGGVKLIVRRLDSPDIEEVYHVINETTVKDIDGFTIMSFKTSTITEVTTTATPPVPAVSMTMIGTIIGCALGLVAVTLLGFIALKLLRTFNLNALSTPGTTVPENLPLSTYRRRERYTPMPGEPPRGRPPTLPASRPPTKKQELNDEDSVYDSIDPESKATNEDDGYMQPVQVDLSLSCSFTKHEKIDKKIIDDMEDGYLKPSLFSDPPLKRAPEPPGAVGRVRDDAVGTVAVKRPAQKDGDEDDAWEEDYISTIAYVNINLTARTSRVPPVDSKRLPCKNRGGGRGP</sequence>
<evidence type="ECO:0000256" key="3">
    <source>
        <dbReference type="SAM" id="SignalP"/>
    </source>
</evidence>
<feature type="signal peptide" evidence="3">
    <location>
        <begin position="1"/>
        <end position="20"/>
    </location>
</feature>
<keyword evidence="5" id="KW-1185">Reference proteome</keyword>
<protein>
    <recommendedName>
        <fullName evidence="6">SRCR domain-containing protein</fullName>
    </recommendedName>
</protein>
<keyword evidence="3" id="KW-0732">Signal</keyword>
<keyword evidence="2" id="KW-1133">Transmembrane helix</keyword>
<feature type="region of interest" description="Disordered" evidence="1">
    <location>
        <begin position="351"/>
        <end position="371"/>
    </location>
</feature>
<proteinExistence type="predicted"/>
<evidence type="ECO:0000256" key="1">
    <source>
        <dbReference type="SAM" id="MobiDB-lite"/>
    </source>
</evidence>
<keyword evidence="2" id="KW-0812">Transmembrane</keyword>